<dbReference type="GO" id="GO:0046872">
    <property type="term" value="F:metal ion binding"/>
    <property type="evidence" value="ECO:0007669"/>
    <property type="project" value="UniProtKB-KW"/>
</dbReference>
<dbReference type="SFLD" id="SFLDS00029">
    <property type="entry name" value="Radical_SAM"/>
    <property type="match status" value="1"/>
</dbReference>
<dbReference type="AlphaFoldDB" id="A0A919MFY6"/>
<dbReference type="EMBL" id="BOMM01000047">
    <property type="protein sequence ID" value="GIE13279.1"/>
    <property type="molecule type" value="Genomic_DNA"/>
</dbReference>
<evidence type="ECO:0000256" key="4">
    <source>
        <dbReference type="ARBA" id="ARBA00023014"/>
    </source>
</evidence>
<evidence type="ECO:0000313" key="7">
    <source>
        <dbReference type="Proteomes" id="UP000598174"/>
    </source>
</evidence>
<keyword evidence="2" id="KW-0479">Metal-binding</keyword>
<evidence type="ECO:0000256" key="3">
    <source>
        <dbReference type="ARBA" id="ARBA00023004"/>
    </source>
</evidence>
<dbReference type="CDD" id="cd01335">
    <property type="entry name" value="Radical_SAM"/>
    <property type="match status" value="1"/>
</dbReference>
<dbReference type="InterPro" id="IPR007197">
    <property type="entry name" value="rSAM"/>
</dbReference>
<accession>A0A919MFY6</accession>
<dbReference type="SFLD" id="SFLDG01067">
    <property type="entry name" value="SPASM/twitch_domain_containing"/>
    <property type="match status" value="1"/>
</dbReference>
<gene>
    <name evidence="6" type="ORF">Afe05nite_51190</name>
</gene>
<proteinExistence type="predicted"/>
<keyword evidence="3" id="KW-0408">Iron</keyword>
<sequence length="393" mass="44145">MELRLPRPDESLTVILKLAGAACNINCYYCYEKRKPYPDENWLSPETLGKFLRTAGTRPLRIVLHGGEPLLIGTARMRPLLELMRSYPGPLEMTMQTNGMLLTDAWVDLFDEYFPDIDIGVSIDGPRSANAYRVDYRDLPTFDRMLRGVELLHRRGKTIAVCVTVTKLVLDRAAETMAMIAELPHVRAVRLSPCLDYNVTTIKFPKGNAQSLSLLNGSGQGAAGWATTPHEYARFVADCFDVWHERHFRQFLVEPLFSMLLHFSGADVTLTDWSLTKEPFIVALYPDGTIGASEEISTPDARIGHVDTVRDLDEIVAMQRNPVLREAMESLLDSCTGCSHARVCAGGSLADRLRLVGTDWDHEYCESRRWLIDYVRNRCEHFGVPLRPAVGAG</sequence>
<dbReference type="Pfam" id="PF04055">
    <property type="entry name" value="Radical_SAM"/>
    <property type="match status" value="1"/>
</dbReference>
<feature type="domain" description="Radical SAM core" evidence="5">
    <location>
        <begin position="8"/>
        <end position="245"/>
    </location>
</feature>
<comment type="caution">
    <text evidence="6">The sequence shown here is derived from an EMBL/GenBank/DDBJ whole genome shotgun (WGS) entry which is preliminary data.</text>
</comment>
<dbReference type="InterPro" id="IPR058240">
    <property type="entry name" value="rSAM_sf"/>
</dbReference>
<dbReference type="SUPFAM" id="SSF102114">
    <property type="entry name" value="Radical SAM enzymes"/>
    <property type="match status" value="1"/>
</dbReference>
<protein>
    <submittedName>
        <fullName evidence="6">Anaerobic sulfatase maturase</fullName>
    </submittedName>
</protein>
<dbReference type="PROSITE" id="PS51918">
    <property type="entry name" value="RADICAL_SAM"/>
    <property type="match status" value="1"/>
</dbReference>
<dbReference type="Proteomes" id="UP000598174">
    <property type="component" value="Unassembled WGS sequence"/>
</dbReference>
<organism evidence="6 7">
    <name type="scientific">Paractinoplanes ferrugineus</name>
    <dbReference type="NCBI Taxonomy" id="113564"/>
    <lineage>
        <taxon>Bacteria</taxon>
        <taxon>Bacillati</taxon>
        <taxon>Actinomycetota</taxon>
        <taxon>Actinomycetes</taxon>
        <taxon>Micromonosporales</taxon>
        <taxon>Micromonosporaceae</taxon>
        <taxon>Paractinoplanes</taxon>
    </lineage>
</organism>
<dbReference type="Gene3D" id="3.20.20.70">
    <property type="entry name" value="Aldolase class I"/>
    <property type="match status" value="1"/>
</dbReference>
<keyword evidence="4" id="KW-0411">Iron-sulfur</keyword>
<dbReference type="GO" id="GO:0016491">
    <property type="term" value="F:oxidoreductase activity"/>
    <property type="evidence" value="ECO:0007669"/>
    <property type="project" value="InterPro"/>
</dbReference>
<dbReference type="PANTHER" id="PTHR43273:SF8">
    <property type="entry name" value="RADICAL SAM DOMAIN PROTEIN"/>
    <property type="match status" value="1"/>
</dbReference>
<dbReference type="SFLD" id="SFLDG01386">
    <property type="entry name" value="main_SPASM_domain-containing"/>
    <property type="match status" value="1"/>
</dbReference>
<dbReference type="SFLD" id="SFLDG01072">
    <property type="entry name" value="dehydrogenase_like"/>
    <property type="match status" value="1"/>
</dbReference>
<reference evidence="6" key="1">
    <citation type="submission" date="2021-01" db="EMBL/GenBank/DDBJ databases">
        <title>Whole genome shotgun sequence of Actinoplanes ferrugineus NBRC 15555.</title>
        <authorList>
            <person name="Komaki H."/>
            <person name="Tamura T."/>
        </authorList>
    </citation>
    <scope>NUCLEOTIDE SEQUENCE</scope>
    <source>
        <strain evidence="6">NBRC 15555</strain>
    </source>
</reference>
<evidence type="ECO:0000256" key="1">
    <source>
        <dbReference type="ARBA" id="ARBA00022691"/>
    </source>
</evidence>
<keyword evidence="7" id="KW-1185">Reference proteome</keyword>
<dbReference type="InterPro" id="IPR023867">
    <property type="entry name" value="Sulphatase_maturase_rSAM"/>
</dbReference>
<dbReference type="GO" id="GO:0051536">
    <property type="term" value="F:iron-sulfur cluster binding"/>
    <property type="evidence" value="ECO:0007669"/>
    <property type="project" value="UniProtKB-KW"/>
</dbReference>
<evidence type="ECO:0000259" key="5">
    <source>
        <dbReference type="PROSITE" id="PS51918"/>
    </source>
</evidence>
<dbReference type="InterPro" id="IPR013785">
    <property type="entry name" value="Aldolase_TIM"/>
</dbReference>
<name>A0A919MFY6_9ACTN</name>
<evidence type="ECO:0000256" key="2">
    <source>
        <dbReference type="ARBA" id="ARBA00022723"/>
    </source>
</evidence>
<dbReference type="PANTHER" id="PTHR43273">
    <property type="entry name" value="ANAEROBIC SULFATASE-MATURATING ENZYME HOMOLOG ASLB-RELATED"/>
    <property type="match status" value="1"/>
</dbReference>
<keyword evidence="1" id="KW-0949">S-adenosyl-L-methionine</keyword>
<evidence type="ECO:0000313" key="6">
    <source>
        <dbReference type="EMBL" id="GIE13279.1"/>
    </source>
</evidence>